<dbReference type="Gene3D" id="1.20.1050.10">
    <property type="match status" value="1"/>
</dbReference>
<evidence type="ECO:0000313" key="5">
    <source>
        <dbReference type="EMBL" id="KAK4301734.1"/>
    </source>
</evidence>
<dbReference type="Pfam" id="PF17172">
    <property type="entry name" value="GST_N_4"/>
    <property type="match status" value="1"/>
</dbReference>
<dbReference type="SFLD" id="SFLDS00019">
    <property type="entry name" value="Glutathione_Transferase_(cytos"/>
    <property type="match status" value="1"/>
</dbReference>
<keyword evidence="2" id="KW-0812">Transmembrane</keyword>
<keyword evidence="2" id="KW-1133">Transmembrane helix</keyword>
<dbReference type="CDD" id="cd03193">
    <property type="entry name" value="GST_C_Metaxin"/>
    <property type="match status" value="1"/>
</dbReference>
<dbReference type="InterPro" id="IPR036249">
    <property type="entry name" value="Thioredoxin-like_sf"/>
</dbReference>
<comment type="similarity">
    <text evidence="1">Belongs to the FAX family.</text>
</comment>
<dbReference type="PANTHER" id="PTHR12289">
    <property type="entry name" value="METAXIN RELATED"/>
    <property type="match status" value="1"/>
</dbReference>
<dbReference type="Pfam" id="PF17171">
    <property type="entry name" value="GST_C_6"/>
    <property type="match status" value="1"/>
</dbReference>
<dbReference type="SUPFAM" id="SSF47616">
    <property type="entry name" value="GST C-terminal domain-like"/>
    <property type="match status" value="1"/>
</dbReference>
<dbReference type="GO" id="GO:0005737">
    <property type="term" value="C:cytoplasm"/>
    <property type="evidence" value="ECO:0007669"/>
    <property type="project" value="TreeGrafter"/>
</dbReference>
<dbReference type="Proteomes" id="UP001292094">
    <property type="component" value="Unassembled WGS sequence"/>
</dbReference>
<dbReference type="EMBL" id="JAWZYT010002835">
    <property type="protein sequence ID" value="KAK4301734.1"/>
    <property type="molecule type" value="Genomic_DNA"/>
</dbReference>
<dbReference type="InterPro" id="IPR040079">
    <property type="entry name" value="Glutathione_S-Trfase"/>
</dbReference>
<dbReference type="InterPro" id="IPR033468">
    <property type="entry name" value="Metaxin_GST"/>
</dbReference>
<dbReference type="InterPro" id="IPR012336">
    <property type="entry name" value="Thioredoxin-like_fold"/>
</dbReference>
<gene>
    <name evidence="5" type="ORF">Pmani_026138</name>
</gene>
<comment type="caution">
    <text evidence="5">The sequence shown here is derived from an EMBL/GenBank/DDBJ whole genome shotgun (WGS) entry which is preliminary data.</text>
</comment>
<evidence type="ECO:0000259" key="3">
    <source>
        <dbReference type="Pfam" id="PF17171"/>
    </source>
</evidence>
<organism evidence="5 6">
    <name type="scientific">Petrolisthes manimaculis</name>
    <dbReference type="NCBI Taxonomy" id="1843537"/>
    <lineage>
        <taxon>Eukaryota</taxon>
        <taxon>Metazoa</taxon>
        <taxon>Ecdysozoa</taxon>
        <taxon>Arthropoda</taxon>
        <taxon>Crustacea</taxon>
        <taxon>Multicrustacea</taxon>
        <taxon>Malacostraca</taxon>
        <taxon>Eumalacostraca</taxon>
        <taxon>Eucarida</taxon>
        <taxon>Decapoda</taxon>
        <taxon>Pleocyemata</taxon>
        <taxon>Anomura</taxon>
        <taxon>Galatheoidea</taxon>
        <taxon>Porcellanidae</taxon>
        <taxon>Petrolisthes</taxon>
    </lineage>
</organism>
<reference evidence="5" key="1">
    <citation type="submission" date="2023-11" db="EMBL/GenBank/DDBJ databases">
        <title>Genome assemblies of two species of porcelain crab, Petrolisthes cinctipes and Petrolisthes manimaculis (Anomura: Porcellanidae).</title>
        <authorList>
            <person name="Angst P."/>
        </authorList>
    </citation>
    <scope>NUCLEOTIDE SEQUENCE</scope>
    <source>
        <strain evidence="5">PB745_02</strain>
        <tissue evidence="5">Gill</tissue>
    </source>
</reference>
<feature type="domain" description="Thioredoxin-like fold" evidence="4">
    <location>
        <begin position="87"/>
        <end position="179"/>
    </location>
</feature>
<dbReference type="InterPro" id="IPR050931">
    <property type="entry name" value="Mito_Protein_Transport_Metaxin"/>
</dbReference>
<accession>A0AAE1P455</accession>
<dbReference type="SFLD" id="SFLDG01200">
    <property type="entry name" value="SUF1.1"/>
    <property type="match status" value="1"/>
</dbReference>
<proteinExistence type="inferred from homology"/>
<evidence type="ECO:0000313" key="6">
    <source>
        <dbReference type="Proteomes" id="UP001292094"/>
    </source>
</evidence>
<keyword evidence="6" id="KW-1185">Reference proteome</keyword>
<dbReference type="InterPro" id="IPR026928">
    <property type="entry name" value="FAX/IsoI-like"/>
</dbReference>
<dbReference type="SFLD" id="SFLDG01180">
    <property type="entry name" value="SUF1"/>
    <property type="match status" value="1"/>
</dbReference>
<evidence type="ECO:0000259" key="4">
    <source>
        <dbReference type="Pfam" id="PF17172"/>
    </source>
</evidence>
<feature type="transmembrane region" description="Helical" evidence="2">
    <location>
        <begin position="29"/>
        <end position="51"/>
    </location>
</feature>
<dbReference type="InterPro" id="IPR036282">
    <property type="entry name" value="Glutathione-S-Trfase_C_sf"/>
</dbReference>
<protein>
    <submittedName>
        <fullName evidence="5">Uncharacterized protein</fullName>
    </submittedName>
</protein>
<sequence>MLFRTDTVRRSVTMEGLGSLADLGVKLVAGYRSVVLGAGAVVAVWLARKIITTKKKQKLRREWDSVGQDVVLLHQFLRGKYCPNLSPFALKVETFLRLANIKYEVDSKSPYGPKGKCPWITINGEDVADSEFVLDNLTQRFNINLESHLSTQQVASLEAVRILADEHLFWCVITWRYWLDRCVIFLTTQDLGLFFNTFMPVFMVPGIKHRAKEQGIGIHSPEEIYQICKKDCATLAGVLGDNDFFGGEKPSRADCAVFGQLAQLMWNAPGTHYEALLTNVFPCLASYCLRMKDTEITRFNLTNTALL</sequence>
<feature type="domain" description="Metaxin glutathione S-transferase" evidence="3">
    <location>
        <begin position="229"/>
        <end position="291"/>
    </location>
</feature>
<dbReference type="AlphaFoldDB" id="A0AAE1P455"/>
<dbReference type="SUPFAM" id="SSF52833">
    <property type="entry name" value="Thioredoxin-like"/>
    <property type="match status" value="1"/>
</dbReference>
<keyword evidence="2" id="KW-0472">Membrane</keyword>
<evidence type="ECO:0000256" key="1">
    <source>
        <dbReference type="ARBA" id="ARBA00006475"/>
    </source>
</evidence>
<name>A0AAE1P455_9EUCA</name>
<evidence type="ECO:0000256" key="2">
    <source>
        <dbReference type="SAM" id="Phobius"/>
    </source>
</evidence>
<dbReference type="PANTHER" id="PTHR12289:SF41">
    <property type="entry name" value="FAILED AXON CONNECTIONS-RELATED"/>
    <property type="match status" value="1"/>
</dbReference>